<accession>A0A562LM17</accession>
<reference evidence="1 2" key="1">
    <citation type="journal article" date="2015" name="Stand. Genomic Sci.">
        <title>Genomic Encyclopedia of Bacterial and Archaeal Type Strains, Phase III: the genomes of soil and plant-associated and newly described type strains.</title>
        <authorList>
            <person name="Whitman W.B."/>
            <person name="Woyke T."/>
            <person name="Klenk H.P."/>
            <person name="Zhou Y."/>
            <person name="Lilburn T.G."/>
            <person name="Beck B.J."/>
            <person name="De Vos P."/>
            <person name="Vandamme P."/>
            <person name="Eisen J.A."/>
            <person name="Garrity G."/>
            <person name="Hugenholtz P."/>
            <person name="Kyrpides N.C."/>
        </authorList>
    </citation>
    <scope>NUCLEOTIDE SEQUENCE [LARGE SCALE GENOMIC DNA]</scope>
    <source>
        <strain evidence="1 2">CGMCC 1.10947</strain>
    </source>
</reference>
<name>A0A562LM17_9BRAD</name>
<keyword evidence="2" id="KW-1185">Reference proteome</keyword>
<dbReference type="OrthoDB" id="8251778at2"/>
<evidence type="ECO:0000313" key="2">
    <source>
        <dbReference type="Proteomes" id="UP000317176"/>
    </source>
</evidence>
<evidence type="ECO:0000313" key="1">
    <source>
        <dbReference type="EMBL" id="TWI08641.1"/>
    </source>
</evidence>
<dbReference type="EMBL" id="VLKL01000003">
    <property type="protein sequence ID" value="TWI08641.1"/>
    <property type="molecule type" value="Genomic_DNA"/>
</dbReference>
<dbReference type="AlphaFoldDB" id="A0A562LM17"/>
<dbReference type="RefSeq" id="WP_145629903.1">
    <property type="nucleotide sequence ID" value="NZ_CP088014.1"/>
</dbReference>
<comment type="caution">
    <text evidence="1">The sequence shown here is derived from an EMBL/GenBank/DDBJ whole genome shotgun (WGS) entry which is preliminary data.</text>
</comment>
<dbReference type="Proteomes" id="UP000317176">
    <property type="component" value="Unassembled WGS sequence"/>
</dbReference>
<gene>
    <name evidence="1" type="ORF">IQ17_01462</name>
</gene>
<organism evidence="1 2">
    <name type="scientific">Bradyrhizobium daqingense</name>
    <dbReference type="NCBI Taxonomy" id="993502"/>
    <lineage>
        <taxon>Bacteria</taxon>
        <taxon>Pseudomonadati</taxon>
        <taxon>Pseudomonadota</taxon>
        <taxon>Alphaproteobacteria</taxon>
        <taxon>Hyphomicrobiales</taxon>
        <taxon>Nitrobacteraceae</taxon>
        <taxon>Bradyrhizobium</taxon>
    </lineage>
</organism>
<proteinExistence type="predicted"/>
<protein>
    <submittedName>
        <fullName evidence="1">Uncharacterized protein</fullName>
    </submittedName>
</protein>
<sequence>MPKLAQCSLSSYAQQVDYARRVIREARELLAASQVDTFLGRQSYEPFARAMLDPADGEGDTTVYDR</sequence>